<protein>
    <submittedName>
        <fullName evidence="2">Flagellar protein export ATPase</fullName>
        <ecNumber evidence="2">3.6.3.14</ecNumber>
    </submittedName>
</protein>
<dbReference type="SUPFAM" id="SSF52540">
    <property type="entry name" value="P-loop containing nucleoside triphosphate hydrolases"/>
    <property type="match status" value="1"/>
</dbReference>
<dbReference type="Pfam" id="PF00006">
    <property type="entry name" value="ATP-synt_ab"/>
    <property type="match status" value="1"/>
</dbReference>
<dbReference type="EC" id="3.6.3.14" evidence="2"/>
<dbReference type="AlphaFoldDB" id="A0A377F989"/>
<reference evidence="2 3" key="1">
    <citation type="submission" date="2018-06" db="EMBL/GenBank/DDBJ databases">
        <authorList>
            <consortium name="Pathogen Informatics"/>
            <person name="Doyle S."/>
        </authorList>
    </citation>
    <scope>NUCLEOTIDE SEQUENCE [LARGE SCALE GENOMIC DNA]</scope>
    <source>
        <strain evidence="2 3">NCTC13148</strain>
    </source>
</reference>
<dbReference type="InterPro" id="IPR027417">
    <property type="entry name" value="P-loop_NTPase"/>
</dbReference>
<keyword evidence="2" id="KW-0969">Cilium</keyword>
<dbReference type="EMBL" id="UGET01000006">
    <property type="protein sequence ID" value="STN26449.1"/>
    <property type="molecule type" value="Genomic_DNA"/>
</dbReference>
<dbReference type="InterPro" id="IPR000194">
    <property type="entry name" value="ATPase_F1/V1/A1_a/bsu_nucl-bd"/>
</dbReference>
<keyword evidence="2" id="KW-0966">Cell projection</keyword>
<organism evidence="2 3">
    <name type="scientific">Escherichia coli</name>
    <dbReference type="NCBI Taxonomy" id="562"/>
    <lineage>
        <taxon>Bacteria</taxon>
        <taxon>Pseudomonadati</taxon>
        <taxon>Pseudomonadota</taxon>
        <taxon>Gammaproteobacteria</taxon>
        <taxon>Enterobacterales</taxon>
        <taxon>Enterobacteriaceae</taxon>
        <taxon>Escherichia</taxon>
    </lineage>
</organism>
<keyword evidence="2" id="KW-0378">Hydrolase</keyword>
<feature type="domain" description="ATPase F1/V1/A1 complex alpha/beta subunit nucleotide-binding" evidence="1">
    <location>
        <begin position="1"/>
        <end position="71"/>
    </location>
</feature>
<sequence>MITRQTKADIVVVGLIGERGREVKEFIDHSLGADGLAKSIVVVAPADESPLMRLKATELCHSIAAWFRDRGITSYCWWIP</sequence>
<evidence type="ECO:0000313" key="2">
    <source>
        <dbReference type="EMBL" id="STN26449.1"/>
    </source>
</evidence>
<dbReference type="Gene3D" id="3.40.50.12240">
    <property type="match status" value="1"/>
</dbReference>
<dbReference type="GO" id="GO:0005524">
    <property type="term" value="F:ATP binding"/>
    <property type="evidence" value="ECO:0007669"/>
    <property type="project" value="InterPro"/>
</dbReference>
<dbReference type="Proteomes" id="UP000254255">
    <property type="component" value="Unassembled WGS sequence"/>
</dbReference>
<evidence type="ECO:0000313" key="3">
    <source>
        <dbReference type="Proteomes" id="UP000254255"/>
    </source>
</evidence>
<evidence type="ECO:0000259" key="1">
    <source>
        <dbReference type="Pfam" id="PF00006"/>
    </source>
</evidence>
<keyword evidence="2" id="KW-0282">Flagellum</keyword>
<gene>
    <name evidence="2" type="primary">fliI_5</name>
    <name evidence="2" type="ORF">NCTC13148_06890</name>
</gene>
<name>A0A377F989_ECOLX</name>
<accession>A0A377F989</accession>
<dbReference type="GO" id="GO:0016787">
    <property type="term" value="F:hydrolase activity"/>
    <property type="evidence" value="ECO:0007669"/>
    <property type="project" value="UniProtKB-KW"/>
</dbReference>
<proteinExistence type="predicted"/>